<evidence type="ECO:0000256" key="2">
    <source>
        <dbReference type="ARBA" id="ARBA00010961"/>
    </source>
</evidence>
<dbReference type="Proteomes" id="UP000188357">
    <property type="component" value="Unassembled WGS sequence"/>
</dbReference>
<keyword evidence="5 6" id="KW-0233">DNA recombination</keyword>
<dbReference type="PANTHER" id="PTHR33217">
    <property type="entry name" value="TRANSPOSASE FOR INSERTION SEQUENCE ELEMENT IS1081"/>
    <property type="match status" value="1"/>
</dbReference>
<dbReference type="EMBL" id="FUGE01000081">
    <property type="protein sequence ID" value="SJM68574.1"/>
    <property type="molecule type" value="Genomic_DNA"/>
</dbReference>
<dbReference type="InterPro" id="IPR001207">
    <property type="entry name" value="Transposase_mutator"/>
</dbReference>
<keyword evidence="4 6" id="KW-0238">DNA-binding</keyword>
<evidence type="ECO:0000256" key="1">
    <source>
        <dbReference type="ARBA" id="ARBA00002190"/>
    </source>
</evidence>
<evidence type="ECO:0000256" key="6">
    <source>
        <dbReference type="RuleBase" id="RU365089"/>
    </source>
</evidence>
<dbReference type="Pfam" id="PF00872">
    <property type="entry name" value="Transposase_mut"/>
    <property type="match status" value="1"/>
</dbReference>
<protein>
    <recommendedName>
        <fullName evidence="6">Mutator family transposase</fullName>
    </recommendedName>
</protein>
<gene>
    <name evidence="7" type="ORF">A1232T_00647</name>
</gene>
<evidence type="ECO:0000313" key="7">
    <source>
        <dbReference type="EMBL" id="SJM68574.1"/>
    </source>
</evidence>
<dbReference type="GO" id="GO:0003677">
    <property type="term" value="F:DNA binding"/>
    <property type="evidence" value="ECO:0007669"/>
    <property type="project" value="UniProtKB-UniRule"/>
</dbReference>
<keyword evidence="8" id="KW-1185">Reference proteome</keyword>
<dbReference type="AlphaFoldDB" id="A0A1R4GKE2"/>
<evidence type="ECO:0000256" key="3">
    <source>
        <dbReference type="ARBA" id="ARBA00022578"/>
    </source>
</evidence>
<accession>A0A1R4GKE2</accession>
<dbReference type="PANTHER" id="PTHR33217:SF5">
    <property type="entry name" value="MUTATOR FAMILY TRANSPOSASE"/>
    <property type="match status" value="1"/>
</dbReference>
<keyword evidence="3 6" id="KW-0815">Transposition</keyword>
<name>A0A1R4GKE2_9GAMM</name>
<dbReference type="STRING" id="1945521.A1232T_00647"/>
<dbReference type="NCBIfam" id="NF033543">
    <property type="entry name" value="transpos_IS256"/>
    <property type="match status" value="1"/>
</dbReference>
<evidence type="ECO:0000256" key="5">
    <source>
        <dbReference type="ARBA" id="ARBA00023172"/>
    </source>
</evidence>
<reference evidence="7 8" key="1">
    <citation type="submission" date="2017-02" db="EMBL/GenBank/DDBJ databases">
        <authorList>
            <person name="Peterson S.W."/>
        </authorList>
    </citation>
    <scope>NUCLEOTIDE SEQUENCE [LARGE SCALE GENOMIC DNA]</scope>
    <source>
        <strain evidence="7">Psychrobacter_piechaudii</strain>
    </source>
</reference>
<sequence>MRYPPPETVKEALILYWLANTKPVSLGSMIKSYFTTGLALRLALRASVSQTLADPRSYAKGQTTTEIVESIKDIYDVNISTSLVSRVTDNIIDDITAWQNRPLSSLYPIVYLDCIVVKIRQDKQIINKAIYLALGVNLEGKKELLGMWVSENEGAKFWLGVLTELQNRGVQDILIACVDGLKGFSEAINTVYPNTQVQLCIVHMVRYSMKFVPWKDRRKVAAGLKAVYGTDTLELAEANLEQFNEVWGDKYPHVVTSWRNNWEGLTVFFDYPKDIRKAIYTTNAIESLNSVIRTAVNKRKIFPSDQAAFKVIYLATSQASKKWSMPIRNWTSALNRFMIMFDERVSKHLI</sequence>
<evidence type="ECO:0000256" key="4">
    <source>
        <dbReference type="ARBA" id="ARBA00023125"/>
    </source>
</evidence>
<comment type="similarity">
    <text evidence="2 6">Belongs to the transposase mutator family.</text>
</comment>
<organism evidence="7 8">
    <name type="scientific">Psychrobacter piechaudii</name>
    <dbReference type="NCBI Taxonomy" id="1945521"/>
    <lineage>
        <taxon>Bacteria</taxon>
        <taxon>Pseudomonadati</taxon>
        <taxon>Pseudomonadota</taxon>
        <taxon>Gammaproteobacteria</taxon>
        <taxon>Moraxellales</taxon>
        <taxon>Moraxellaceae</taxon>
        <taxon>Psychrobacter</taxon>
    </lineage>
</organism>
<comment type="function">
    <text evidence="1 6">Required for the transposition of the insertion element.</text>
</comment>
<dbReference type="PROSITE" id="PS01007">
    <property type="entry name" value="TRANSPOSASE_MUTATOR"/>
    <property type="match status" value="1"/>
</dbReference>
<keyword evidence="6" id="KW-0814">Transposable element</keyword>
<dbReference type="GO" id="GO:0004803">
    <property type="term" value="F:transposase activity"/>
    <property type="evidence" value="ECO:0007669"/>
    <property type="project" value="UniProtKB-UniRule"/>
</dbReference>
<proteinExistence type="inferred from homology"/>
<dbReference type="GO" id="GO:0006313">
    <property type="term" value="P:DNA transposition"/>
    <property type="evidence" value="ECO:0007669"/>
    <property type="project" value="UniProtKB-UniRule"/>
</dbReference>
<evidence type="ECO:0000313" key="8">
    <source>
        <dbReference type="Proteomes" id="UP000188357"/>
    </source>
</evidence>